<dbReference type="AlphaFoldDB" id="A0A5S9PUQ7"/>
<protein>
    <recommendedName>
        <fullName evidence="4">HTH gntR-type domain-containing protein</fullName>
    </recommendedName>
</protein>
<keyword evidence="2" id="KW-0238">DNA-binding</keyword>
<dbReference type="InterPro" id="IPR036388">
    <property type="entry name" value="WH-like_DNA-bd_sf"/>
</dbReference>
<keyword evidence="1" id="KW-0805">Transcription regulation</keyword>
<keyword evidence="3" id="KW-0804">Transcription</keyword>
<evidence type="ECO:0000256" key="2">
    <source>
        <dbReference type="ARBA" id="ARBA00023125"/>
    </source>
</evidence>
<name>A0A5S9PUQ7_9HYPH</name>
<dbReference type="SUPFAM" id="SSF46785">
    <property type="entry name" value="Winged helix' DNA-binding domain"/>
    <property type="match status" value="1"/>
</dbReference>
<dbReference type="SUPFAM" id="SSF48008">
    <property type="entry name" value="GntR ligand-binding domain-like"/>
    <property type="match status" value="1"/>
</dbReference>
<dbReference type="InterPro" id="IPR008920">
    <property type="entry name" value="TF_FadR/GntR_C"/>
</dbReference>
<dbReference type="PRINTS" id="PR00035">
    <property type="entry name" value="HTHGNTR"/>
</dbReference>
<evidence type="ECO:0000313" key="5">
    <source>
        <dbReference type="EMBL" id="CAA0108587.1"/>
    </source>
</evidence>
<dbReference type="Gene3D" id="1.10.10.10">
    <property type="entry name" value="Winged helix-like DNA-binding domain superfamily/Winged helix DNA-binding domain"/>
    <property type="match status" value="1"/>
</dbReference>
<dbReference type="InterPro" id="IPR000524">
    <property type="entry name" value="Tscrpt_reg_HTH_GntR"/>
</dbReference>
<dbReference type="SMART" id="SM00895">
    <property type="entry name" value="FCD"/>
    <property type="match status" value="1"/>
</dbReference>
<proteinExistence type="predicted"/>
<evidence type="ECO:0000259" key="4">
    <source>
        <dbReference type="PROSITE" id="PS50949"/>
    </source>
</evidence>
<dbReference type="GO" id="GO:0003700">
    <property type="term" value="F:DNA-binding transcription factor activity"/>
    <property type="evidence" value="ECO:0007669"/>
    <property type="project" value="InterPro"/>
</dbReference>
<evidence type="ECO:0000313" key="6">
    <source>
        <dbReference type="Proteomes" id="UP000433050"/>
    </source>
</evidence>
<feature type="domain" description="HTH gntR-type" evidence="4">
    <location>
        <begin position="30"/>
        <end position="97"/>
    </location>
</feature>
<evidence type="ECO:0000256" key="3">
    <source>
        <dbReference type="ARBA" id="ARBA00023163"/>
    </source>
</evidence>
<dbReference type="Gene3D" id="1.20.120.530">
    <property type="entry name" value="GntR ligand-binding domain-like"/>
    <property type="match status" value="1"/>
</dbReference>
<sequence>METTMVAMTESNGAGDAMAGEEMKVERSVATLRSLTLEKMRDAILDFRFRPGERLVERTLCERLGVSRSVVREVLRHLEAEGLVETIPHQGPAVAKPNPSQAAQIYEIRGLLESEAARACALKADAAAIAELGRMIDIIDAAFRVGSPRELLRATTDFYEKLFIAAGKEVAWDVVRSLNARISHLRGMTTAAEGRHEAAIGEMRRLHDAIRRHDGDAAYAASRDHVATVARLADAILGDF</sequence>
<reference evidence="5 6" key="1">
    <citation type="submission" date="2019-12" db="EMBL/GenBank/DDBJ databases">
        <authorList>
            <person name="Reyes-Prieto M."/>
        </authorList>
    </citation>
    <scope>NUCLEOTIDE SEQUENCE [LARGE SCALE GENOMIC DNA]</scope>
    <source>
        <strain evidence="5">HF14-78462</strain>
    </source>
</reference>
<accession>A0A5S9PUQ7</accession>
<dbReference type="InterPro" id="IPR036390">
    <property type="entry name" value="WH_DNA-bd_sf"/>
</dbReference>
<dbReference type="Proteomes" id="UP000433050">
    <property type="component" value="Unassembled WGS sequence"/>
</dbReference>
<keyword evidence="6" id="KW-1185">Reference proteome</keyword>
<dbReference type="SMART" id="SM00345">
    <property type="entry name" value="HTH_GNTR"/>
    <property type="match status" value="1"/>
</dbReference>
<organism evidence="5 6">
    <name type="scientific">Starkeya nomas</name>
    <dbReference type="NCBI Taxonomy" id="2666134"/>
    <lineage>
        <taxon>Bacteria</taxon>
        <taxon>Pseudomonadati</taxon>
        <taxon>Pseudomonadota</taxon>
        <taxon>Alphaproteobacteria</taxon>
        <taxon>Hyphomicrobiales</taxon>
        <taxon>Xanthobacteraceae</taxon>
        <taxon>Starkeya</taxon>
    </lineage>
</organism>
<dbReference type="Pfam" id="PF00392">
    <property type="entry name" value="GntR"/>
    <property type="match status" value="1"/>
</dbReference>
<dbReference type="PROSITE" id="PS50949">
    <property type="entry name" value="HTH_GNTR"/>
    <property type="match status" value="1"/>
</dbReference>
<dbReference type="InterPro" id="IPR011711">
    <property type="entry name" value="GntR_C"/>
</dbReference>
<dbReference type="Pfam" id="PF07729">
    <property type="entry name" value="FCD"/>
    <property type="match status" value="1"/>
</dbReference>
<evidence type="ECO:0000256" key="1">
    <source>
        <dbReference type="ARBA" id="ARBA00023015"/>
    </source>
</evidence>
<dbReference type="EMBL" id="CACSAS010000001">
    <property type="protein sequence ID" value="CAA0108587.1"/>
    <property type="molecule type" value="Genomic_DNA"/>
</dbReference>
<dbReference type="PANTHER" id="PTHR43537">
    <property type="entry name" value="TRANSCRIPTIONAL REGULATOR, GNTR FAMILY"/>
    <property type="match status" value="1"/>
</dbReference>
<gene>
    <name evidence="5" type="ORF">STARVERO_03632</name>
</gene>
<dbReference type="PANTHER" id="PTHR43537:SF24">
    <property type="entry name" value="GLUCONATE OPERON TRANSCRIPTIONAL REPRESSOR"/>
    <property type="match status" value="1"/>
</dbReference>
<dbReference type="CDD" id="cd07377">
    <property type="entry name" value="WHTH_GntR"/>
    <property type="match status" value="1"/>
</dbReference>
<dbReference type="GO" id="GO:0003677">
    <property type="term" value="F:DNA binding"/>
    <property type="evidence" value="ECO:0007669"/>
    <property type="project" value="UniProtKB-KW"/>
</dbReference>